<dbReference type="Gene3D" id="3.50.50.60">
    <property type="entry name" value="FAD/NAD(P)-binding domain"/>
    <property type="match status" value="1"/>
</dbReference>
<dbReference type="PANTHER" id="PTHR13847:SF281">
    <property type="entry name" value="FAD DEPENDENT OXIDOREDUCTASE DOMAIN-CONTAINING PROTEIN"/>
    <property type="match status" value="1"/>
</dbReference>
<evidence type="ECO:0000256" key="1">
    <source>
        <dbReference type="ARBA" id="ARBA00023002"/>
    </source>
</evidence>
<proteinExistence type="predicted"/>
<dbReference type="EC" id="1.-.-.-" evidence="3"/>
<sequence length="423" mass="44972">MQPYPPSFYAASANPFTPRPSLAGEVRCDVVVVGGGYAGLSAALHAAEAGFSVVLLEAERIGFGASGRNGGQMIPGLRWSAADLVQKFGRDSARSLLQLANLAGDRVRSRINRHGIACDLKSGHFQAAAKPSHLEAMKREVELLHDLLGYESARIVDRAGVQAYVGSAIYYGGLYDADGGHLHPLNYALGLAQAALDAGVRIFEDSRARAVEDGARVAVTTDSGRVVADFGVLACDTAMGEIDPQLGRMTMPVANYNVATVPLGPDVAAALIPTGAAVADSRFVLNYYRLSADNRLIFGGGEKYTPAPPPDIPAFVRPYLEQVFPQLAGVQIDYGWGGLVGVSFNRLPQMGRRGNVFHAHGWSGHGVLLTTLAGELIAEAMRGTAERFDLLADLPGKPFPGGRLLCHPLYVAGMLYYALKDRL</sequence>
<gene>
    <name evidence="3" type="ORF">ACFODU_14445</name>
</gene>
<dbReference type="InterPro" id="IPR006076">
    <property type="entry name" value="FAD-dep_OxRdtase"/>
</dbReference>
<dbReference type="EMBL" id="JBHRST010000022">
    <property type="protein sequence ID" value="MFC3098993.1"/>
    <property type="molecule type" value="Genomic_DNA"/>
</dbReference>
<dbReference type="Pfam" id="PF01266">
    <property type="entry name" value="DAO"/>
    <property type="match status" value="1"/>
</dbReference>
<dbReference type="InterPro" id="IPR036188">
    <property type="entry name" value="FAD/NAD-bd_sf"/>
</dbReference>
<evidence type="ECO:0000259" key="2">
    <source>
        <dbReference type="Pfam" id="PF01266"/>
    </source>
</evidence>
<reference evidence="4" key="1">
    <citation type="journal article" date="2019" name="Int. J. Syst. Evol. Microbiol.">
        <title>The Global Catalogue of Microorganisms (GCM) 10K type strain sequencing project: providing services to taxonomists for standard genome sequencing and annotation.</title>
        <authorList>
            <consortium name="The Broad Institute Genomics Platform"/>
            <consortium name="The Broad Institute Genome Sequencing Center for Infectious Disease"/>
            <person name="Wu L."/>
            <person name="Ma J."/>
        </authorList>
    </citation>
    <scope>NUCLEOTIDE SEQUENCE [LARGE SCALE GENOMIC DNA]</scope>
    <source>
        <strain evidence="4">KCTC 52607</strain>
    </source>
</reference>
<dbReference type="Proteomes" id="UP001595456">
    <property type="component" value="Unassembled WGS sequence"/>
</dbReference>
<feature type="domain" description="FAD dependent oxidoreductase" evidence="2">
    <location>
        <begin position="29"/>
        <end position="379"/>
    </location>
</feature>
<accession>A0ABV7E8K2</accession>
<comment type="caution">
    <text evidence="3">The sequence shown here is derived from an EMBL/GenBank/DDBJ whole genome shotgun (WGS) entry which is preliminary data.</text>
</comment>
<evidence type="ECO:0000313" key="4">
    <source>
        <dbReference type="Proteomes" id="UP001595456"/>
    </source>
</evidence>
<protein>
    <submittedName>
        <fullName evidence="3">NAD(P)/FAD-dependent oxidoreductase</fullName>
        <ecNumber evidence="3">1.-.-.-</ecNumber>
    </submittedName>
</protein>
<evidence type="ECO:0000313" key="3">
    <source>
        <dbReference type="EMBL" id="MFC3098993.1"/>
    </source>
</evidence>
<dbReference type="RefSeq" id="WP_336924528.1">
    <property type="nucleotide sequence ID" value="NZ_JBANRO010000001.1"/>
</dbReference>
<keyword evidence="1 3" id="KW-0560">Oxidoreductase</keyword>
<dbReference type="Gene3D" id="3.30.9.10">
    <property type="entry name" value="D-Amino Acid Oxidase, subunit A, domain 2"/>
    <property type="match status" value="1"/>
</dbReference>
<name>A0ABV7E8K2_9SPHN</name>
<organism evidence="3 4">
    <name type="scientific">Alteraurantiacibacter palmitatis</name>
    <dbReference type="NCBI Taxonomy" id="2054628"/>
    <lineage>
        <taxon>Bacteria</taxon>
        <taxon>Pseudomonadati</taxon>
        <taxon>Pseudomonadota</taxon>
        <taxon>Alphaproteobacteria</taxon>
        <taxon>Sphingomonadales</taxon>
        <taxon>Erythrobacteraceae</taxon>
        <taxon>Alteraurantiacibacter</taxon>
    </lineage>
</organism>
<dbReference type="SUPFAM" id="SSF51905">
    <property type="entry name" value="FAD/NAD(P)-binding domain"/>
    <property type="match status" value="1"/>
</dbReference>
<keyword evidence="4" id="KW-1185">Reference proteome</keyword>
<dbReference type="GO" id="GO:0016491">
    <property type="term" value="F:oxidoreductase activity"/>
    <property type="evidence" value="ECO:0007669"/>
    <property type="project" value="UniProtKB-KW"/>
</dbReference>
<dbReference type="PANTHER" id="PTHR13847">
    <property type="entry name" value="SARCOSINE DEHYDROGENASE-RELATED"/>
    <property type="match status" value="1"/>
</dbReference>